<dbReference type="PROSITE" id="PS50850">
    <property type="entry name" value="MFS"/>
    <property type="match status" value="1"/>
</dbReference>
<feature type="transmembrane region" description="Helical" evidence="7">
    <location>
        <begin position="221"/>
        <end position="243"/>
    </location>
</feature>
<comment type="caution">
    <text evidence="9">The sequence shown here is derived from an EMBL/GenBank/DDBJ whole genome shotgun (WGS) entry which is preliminary data.</text>
</comment>
<dbReference type="Gene3D" id="1.20.1250.20">
    <property type="entry name" value="MFS general substrate transporter like domains"/>
    <property type="match status" value="1"/>
</dbReference>
<dbReference type="EMBL" id="JADOUF010000001">
    <property type="protein sequence ID" value="MBG6139544.1"/>
    <property type="molecule type" value="Genomic_DNA"/>
</dbReference>
<dbReference type="Pfam" id="PF07690">
    <property type="entry name" value="MFS_1"/>
    <property type="match status" value="1"/>
</dbReference>
<evidence type="ECO:0000256" key="3">
    <source>
        <dbReference type="ARBA" id="ARBA00022475"/>
    </source>
</evidence>
<organism evidence="9 10">
    <name type="scientific">Longispora fulva</name>
    <dbReference type="NCBI Taxonomy" id="619741"/>
    <lineage>
        <taxon>Bacteria</taxon>
        <taxon>Bacillati</taxon>
        <taxon>Actinomycetota</taxon>
        <taxon>Actinomycetes</taxon>
        <taxon>Micromonosporales</taxon>
        <taxon>Micromonosporaceae</taxon>
        <taxon>Longispora</taxon>
    </lineage>
</organism>
<keyword evidence="6 7" id="KW-0472">Membrane</keyword>
<dbReference type="RefSeq" id="WP_197006191.1">
    <property type="nucleotide sequence ID" value="NZ_BONS01000008.1"/>
</dbReference>
<feature type="transmembrane region" description="Helical" evidence="7">
    <location>
        <begin position="311"/>
        <end position="330"/>
    </location>
</feature>
<evidence type="ECO:0000259" key="8">
    <source>
        <dbReference type="PROSITE" id="PS50850"/>
    </source>
</evidence>
<dbReference type="PANTHER" id="PTHR23517:SF2">
    <property type="entry name" value="MULTIDRUG RESISTANCE PROTEIN MDTH"/>
    <property type="match status" value="1"/>
</dbReference>
<evidence type="ECO:0000256" key="2">
    <source>
        <dbReference type="ARBA" id="ARBA00022448"/>
    </source>
</evidence>
<dbReference type="AlphaFoldDB" id="A0A8J7GVV5"/>
<evidence type="ECO:0000313" key="9">
    <source>
        <dbReference type="EMBL" id="MBG6139544.1"/>
    </source>
</evidence>
<dbReference type="Proteomes" id="UP000622552">
    <property type="component" value="Unassembled WGS sequence"/>
</dbReference>
<dbReference type="SUPFAM" id="SSF103473">
    <property type="entry name" value="MFS general substrate transporter"/>
    <property type="match status" value="1"/>
</dbReference>
<feature type="transmembrane region" description="Helical" evidence="7">
    <location>
        <begin position="78"/>
        <end position="96"/>
    </location>
</feature>
<feature type="transmembrane region" description="Helical" evidence="7">
    <location>
        <begin position="350"/>
        <end position="373"/>
    </location>
</feature>
<evidence type="ECO:0000256" key="7">
    <source>
        <dbReference type="SAM" id="Phobius"/>
    </source>
</evidence>
<dbReference type="InterPro" id="IPR020846">
    <property type="entry name" value="MFS_dom"/>
</dbReference>
<keyword evidence="5 7" id="KW-1133">Transmembrane helix</keyword>
<evidence type="ECO:0000256" key="4">
    <source>
        <dbReference type="ARBA" id="ARBA00022692"/>
    </source>
</evidence>
<dbReference type="InterPro" id="IPR011701">
    <property type="entry name" value="MFS"/>
</dbReference>
<evidence type="ECO:0000256" key="1">
    <source>
        <dbReference type="ARBA" id="ARBA00004651"/>
    </source>
</evidence>
<feature type="transmembrane region" description="Helical" evidence="7">
    <location>
        <begin position="102"/>
        <end position="120"/>
    </location>
</feature>
<accession>A0A8J7GVV5</accession>
<proteinExistence type="predicted"/>
<keyword evidence="10" id="KW-1185">Reference proteome</keyword>
<dbReference type="GO" id="GO:0022857">
    <property type="term" value="F:transmembrane transporter activity"/>
    <property type="evidence" value="ECO:0007669"/>
    <property type="project" value="InterPro"/>
</dbReference>
<comment type="subcellular location">
    <subcellularLocation>
        <location evidence="1">Cell membrane</location>
        <topology evidence="1">Multi-pass membrane protein</topology>
    </subcellularLocation>
</comment>
<dbReference type="GO" id="GO:0005886">
    <property type="term" value="C:plasma membrane"/>
    <property type="evidence" value="ECO:0007669"/>
    <property type="project" value="UniProtKB-SubCell"/>
</dbReference>
<evidence type="ECO:0000313" key="10">
    <source>
        <dbReference type="Proteomes" id="UP000622552"/>
    </source>
</evidence>
<reference evidence="9" key="1">
    <citation type="submission" date="2020-11" db="EMBL/GenBank/DDBJ databases">
        <title>Sequencing the genomes of 1000 actinobacteria strains.</title>
        <authorList>
            <person name="Klenk H.-P."/>
        </authorList>
    </citation>
    <scope>NUCLEOTIDE SEQUENCE</scope>
    <source>
        <strain evidence="9">DSM 45356</strain>
    </source>
</reference>
<gene>
    <name evidence="9" type="ORF">IW245_005738</name>
</gene>
<keyword evidence="3" id="KW-1003">Cell membrane</keyword>
<feature type="transmembrane region" description="Helical" evidence="7">
    <location>
        <begin position="255"/>
        <end position="274"/>
    </location>
</feature>
<keyword evidence="4 7" id="KW-0812">Transmembrane</keyword>
<feature type="transmembrane region" description="Helical" evidence="7">
    <location>
        <begin position="169"/>
        <end position="188"/>
    </location>
</feature>
<keyword evidence="2" id="KW-0813">Transport</keyword>
<feature type="transmembrane region" description="Helical" evidence="7">
    <location>
        <begin position="379"/>
        <end position="399"/>
    </location>
</feature>
<name>A0A8J7GVV5_9ACTN</name>
<dbReference type="InterPro" id="IPR036259">
    <property type="entry name" value="MFS_trans_sf"/>
</dbReference>
<feature type="transmembrane region" description="Helical" evidence="7">
    <location>
        <begin position="43"/>
        <end position="66"/>
    </location>
</feature>
<feature type="transmembrane region" description="Helical" evidence="7">
    <location>
        <begin position="286"/>
        <end position="305"/>
    </location>
</feature>
<evidence type="ECO:0000256" key="5">
    <source>
        <dbReference type="ARBA" id="ARBA00022989"/>
    </source>
</evidence>
<feature type="transmembrane region" description="Helical" evidence="7">
    <location>
        <begin position="141"/>
        <end position="163"/>
    </location>
</feature>
<protein>
    <submittedName>
        <fullName evidence="9">MFS family permease</fullName>
    </submittedName>
</protein>
<dbReference type="InterPro" id="IPR050171">
    <property type="entry name" value="MFS_Transporters"/>
</dbReference>
<sequence>MFRASLPSRPEARRLLLGTLLSTVARGLTLPFLFVYLHEVRGLSATTVSFAVGWMGVLTLVLAPLGGSLIDRFGARRVLLPGFLIEAVGVGSIALVHEPWHAYLSMTGVALGGAVLWAGMNTVMTSVTSESERQKTFGLNFTLVNLGIGIGGLISGVIVDVAHPSSFELVYVLSGIGNLIPAIILLTMPHIGHRFVKPKDQGETAQGGYLTVLGDKPFRRLIALSLVLAICGYAQMEIGFTAFSSTVAHVSPKVIGAAFACNALTIVSVQLLVLRWLEGRSRAMGLAGTGLLFAASWAVLGFSGLVPGTVAAAGGVLTCAVIFSLGETMMSPVMPAITNALAKPELRGRYNAMGSMVFGVSGVIGPVSAGPLIGGGHAAVWVGLVVGGSLVASGLAVSLRPLLTAAQDGRELAPAEPELATVEA</sequence>
<dbReference type="PANTHER" id="PTHR23517">
    <property type="entry name" value="RESISTANCE PROTEIN MDTM, PUTATIVE-RELATED-RELATED"/>
    <property type="match status" value="1"/>
</dbReference>
<evidence type="ECO:0000256" key="6">
    <source>
        <dbReference type="ARBA" id="ARBA00023136"/>
    </source>
</evidence>
<feature type="domain" description="Major facilitator superfamily (MFS) profile" evidence="8">
    <location>
        <begin position="1"/>
        <end position="192"/>
    </location>
</feature>